<proteinExistence type="predicted"/>
<dbReference type="Proteomes" id="UP000475117">
    <property type="component" value="Chromosome"/>
</dbReference>
<protein>
    <submittedName>
        <fullName evidence="1">Uncharacterized protein</fullName>
    </submittedName>
</protein>
<evidence type="ECO:0000313" key="2">
    <source>
        <dbReference type="Proteomes" id="UP000475117"/>
    </source>
</evidence>
<dbReference type="Gene3D" id="1.50.10.20">
    <property type="match status" value="1"/>
</dbReference>
<dbReference type="EMBL" id="CP066776">
    <property type="protein sequence ID" value="QQL46173.1"/>
    <property type="molecule type" value="Genomic_DNA"/>
</dbReference>
<accession>A0A6B3L1K0</accession>
<dbReference type="SUPFAM" id="SSF48239">
    <property type="entry name" value="Terpenoid cyclases/Protein prenyltransferases"/>
    <property type="match status" value="1"/>
</dbReference>
<dbReference type="InterPro" id="IPR046255">
    <property type="entry name" value="DUF6288"/>
</dbReference>
<dbReference type="PROSITE" id="PS50106">
    <property type="entry name" value="PDZ"/>
    <property type="match status" value="1"/>
</dbReference>
<dbReference type="Pfam" id="PF19805">
    <property type="entry name" value="DUF6288"/>
    <property type="match status" value="1"/>
</dbReference>
<dbReference type="InterPro" id="IPR001478">
    <property type="entry name" value="PDZ"/>
</dbReference>
<dbReference type="Gene3D" id="2.30.42.10">
    <property type="match status" value="1"/>
</dbReference>
<gene>
    <name evidence="1" type="ORF">G3M56_006220</name>
</gene>
<dbReference type="RefSeq" id="WP_164362914.1">
    <property type="nucleotide sequence ID" value="NZ_CP066776.1"/>
</dbReference>
<reference evidence="1 2" key="1">
    <citation type="submission" date="2020-12" db="EMBL/GenBank/DDBJ databases">
        <title>Sulforoseuscoccus oceanibium gen. nov., sp. nov., a representative of the phylum Verrucomicrobia with special cytoplasmic membrane, and proposal of Sulforoseuscoccusaceae fam. nov.</title>
        <authorList>
            <person name="Xi F."/>
        </authorList>
    </citation>
    <scope>NUCLEOTIDE SEQUENCE [LARGE SCALE GENOMIC DNA]</scope>
    <source>
        <strain evidence="1 2">T37</strain>
    </source>
</reference>
<keyword evidence="2" id="KW-1185">Reference proteome</keyword>
<dbReference type="AlphaFoldDB" id="A0A6B3L1K0"/>
<dbReference type="InterPro" id="IPR036034">
    <property type="entry name" value="PDZ_sf"/>
</dbReference>
<dbReference type="SUPFAM" id="SSF50156">
    <property type="entry name" value="PDZ domain-like"/>
    <property type="match status" value="1"/>
</dbReference>
<evidence type="ECO:0000313" key="1">
    <source>
        <dbReference type="EMBL" id="QQL46173.1"/>
    </source>
</evidence>
<dbReference type="InterPro" id="IPR008930">
    <property type="entry name" value="Terpenoid_cyclase/PrenylTrfase"/>
</dbReference>
<organism evidence="1 2">
    <name type="scientific">Sulfuriroseicoccus oceanibius</name>
    <dbReference type="NCBI Taxonomy" id="2707525"/>
    <lineage>
        <taxon>Bacteria</taxon>
        <taxon>Pseudomonadati</taxon>
        <taxon>Verrucomicrobiota</taxon>
        <taxon>Verrucomicrobiia</taxon>
        <taxon>Verrucomicrobiales</taxon>
        <taxon>Verrucomicrobiaceae</taxon>
        <taxon>Sulfuriroseicoccus</taxon>
    </lineage>
</organism>
<dbReference type="KEGG" id="soa:G3M56_006220"/>
<sequence length="1210" mass="133186">MKNLILCLVATIVGFFLYPLVKPIVETDSSPAPTELTLGGDESEPPHPHPLPSNNAVALGGDESEPPHPHPLPSAVDQEEFNMRDDDPYLLSQREKTSGQDTPPVPTGEAVPREFNDVALPPQRIKPQPYASPTLGPDYWNSIYGGERQDARQWAKGWTHAIHGVWFSTTDPKVAQGYYTNWGPIGIRTYMHDTAWNSFPAFRDRAPALVKDNTGAIFLNCFEVKDVLPGSPAEGKLQPGDLIVAMEGKSFVTASRLKLPQPYRFQDKRSLEIHAGMLLDAAEANGKVRFKVLRNARLPVAPDGKWRTVTEQKFSHHGNKPPHSFSEQVQGGFIIRLQVTDGGNGIGSDGFTWENVYLSSGDKKIPLHELEVIHRAAGWGSVEVDEATSSWKAHAHSEIDFIVPEGTWTLTADGRPVAPATVVAQILARPQITIPSQLASQAKDVVLDIPKMGQFDPKAPATCTKSANIIAQQAEWLACQQQEDGSWQRPLGYTGNHYDTAWAGLGLMATGDERYKSNIEKAAHYVAFKARPDGWAVPNSCVALFLSEYWLRYRDDRVLPAIQSWLDAVLTEAMTGDYTVGHGHNPGYGGTGVSTGGSHTACAMAVASKTPVTVDTDLLDLVLYRAQELGPDGHIPYGRTRNKISFEPAESGATYSGRHGPYLVASLIHGGPRLFTENSTRMYSTGPKGGADQGHATETLSNKWAFIAMATSDLEAYRAHLNAMRWKLTLRRAFNGGFCQSAFNLEYAGGEGLLDYALRSGGWLVALCAEKQNLAITGHPDYRAKTLADVPPTDHPDAMLLGYYARNWGVADAVLGGKSPASLKAGLQHLRTLRMGESVGEDVTQFLQQSALQTARDLTKIQGIDDQLRGYLIEMVTGVDHRIDIEELKDGGGYQIKVTSQHPFAGASLDPSALGSTGALMQGSVRFANDSTLRSAPTPITLDSNEGVNWNDWHTRTQMVPVDPKEAGIVETDAIFDYQIGDIPVRYTRRITFDQGEDWGNSEKLRKVINDRRIWVRGTLNKDHARWNISFTLPSGQIIAAATQGNDLMVRDPQGDWMSPQDHALLAGSECEFCFTSAWQRFEARVPEVKLLSSPALIDINTIVDENSQPLTDTKELLAGEVAHVPVGTTDSITLNLDGPHRVRAMDFRADKVWAVEIDSWQNDRWQVVYIGKPDTFVRTLIPTETDKLRIRFTNKNDQAALKMLRLYDK</sequence>
<name>A0A6B3L1K0_9BACT</name>